<name>A0ABT0BG04_9SPHN</name>
<dbReference type="GO" id="GO:0008820">
    <property type="term" value="F:cobinamide phosphate guanylyltransferase activity"/>
    <property type="evidence" value="ECO:0007669"/>
    <property type="project" value="UniProtKB-EC"/>
</dbReference>
<evidence type="ECO:0000256" key="11">
    <source>
        <dbReference type="ARBA" id="ARBA00022777"/>
    </source>
</evidence>
<evidence type="ECO:0000256" key="9">
    <source>
        <dbReference type="ARBA" id="ARBA00022679"/>
    </source>
</evidence>
<proteinExistence type="inferred from homology"/>
<comment type="pathway">
    <text evidence="6 14">Cofactor biosynthesis; adenosylcobalamin biosynthesis; adenosylcobalamin from cob(II)yrinate a,c-diamide: step 5/7.</text>
</comment>
<evidence type="ECO:0000256" key="1">
    <source>
        <dbReference type="ARBA" id="ARBA00000312"/>
    </source>
</evidence>
<dbReference type="EC" id="2.7.7.62" evidence="14"/>
<dbReference type="CDD" id="cd00544">
    <property type="entry name" value="CobU"/>
    <property type="match status" value="1"/>
</dbReference>
<keyword evidence="11 14" id="KW-0418">Kinase</keyword>
<dbReference type="GO" id="GO:0043752">
    <property type="term" value="F:adenosylcobinamide kinase activity"/>
    <property type="evidence" value="ECO:0007669"/>
    <property type="project" value="UniProtKB-EC"/>
</dbReference>
<sequence length="170" mass="17936">MTSLLALGGARSGKSRYAQNRAEATGLVPVFIATAQGFDAEMRARIDRHRADRDAAWSTIEAPLALPEALATASAPDRVVLVDCLTLWTSNLLLAQEDIPAMTGQLVSALSAARGPVILVSNEVGWGIVPDNALARAFRDEAGRVNQRVAAAVDEVQLIVAGLPLALKAR</sequence>
<evidence type="ECO:0000256" key="5">
    <source>
        <dbReference type="ARBA" id="ARBA00004692"/>
    </source>
</evidence>
<evidence type="ECO:0000256" key="6">
    <source>
        <dbReference type="ARBA" id="ARBA00005159"/>
    </source>
</evidence>
<dbReference type="RefSeq" id="WP_244022325.1">
    <property type="nucleotide sequence ID" value="NZ_JALHLF010000069.1"/>
</dbReference>
<keyword evidence="8 14" id="KW-0169">Cobalamin biosynthesis</keyword>
<comment type="function">
    <text evidence="4 14">Catalyzes ATP-dependent phosphorylation of adenosylcobinamide and addition of GMP to adenosylcobinamide phosphate.</text>
</comment>
<dbReference type="EMBL" id="JALHLF010000069">
    <property type="protein sequence ID" value="MCJ2183969.1"/>
    <property type="molecule type" value="Genomic_DNA"/>
</dbReference>
<evidence type="ECO:0000256" key="10">
    <source>
        <dbReference type="ARBA" id="ARBA00022741"/>
    </source>
</evidence>
<evidence type="ECO:0000256" key="12">
    <source>
        <dbReference type="ARBA" id="ARBA00022840"/>
    </source>
</evidence>
<evidence type="ECO:0000256" key="2">
    <source>
        <dbReference type="ARBA" id="ARBA00000711"/>
    </source>
</evidence>
<reference evidence="15" key="1">
    <citation type="submission" date="2022-03" db="EMBL/GenBank/DDBJ databases">
        <title>Identification of a novel bacterium isolated from mangrove sediments.</title>
        <authorList>
            <person name="Pan X."/>
        </authorList>
    </citation>
    <scope>NUCLEOTIDE SEQUENCE</scope>
    <source>
        <strain evidence="15">B1949</strain>
    </source>
</reference>
<evidence type="ECO:0000256" key="4">
    <source>
        <dbReference type="ARBA" id="ARBA00003889"/>
    </source>
</evidence>
<dbReference type="InterPro" id="IPR027417">
    <property type="entry name" value="P-loop_NTPase"/>
</dbReference>
<comment type="similarity">
    <text evidence="7 14">Belongs to the CobU/CobP family.</text>
</comment>
<comment type="catalytic activity">
    <reaction evidence="3">
        <text>adenosylcob(III)inamide + GTP = adenosylcob(III)inamide phosphate + GDP + H(+)</text>
        <dbReference type="Rhea" id="RHEA:15765"/>
        <dbReference type="ChEBI" id="CHEBI:2480"/>
        <dbReference type="ChEBI" id="CHEBI:15378"/>
        <dbReference type="ChEBI" id="CHEBI:37565"/>
        <dbReference type="ChEBI" id="CHEBI:58189"/>
        <dbReference type="ChEBI" id="CHEBI:58502"/>
        <dbReference type="EC" id="2.7.1.156"/>
    </reaction>
</comment>
<dbReference type="PIRSF" id="PIRSF006135">
    <property type="entry name" value="CobU"/>
    <property type="match status" value="1"/>
</dbReference>
<dbReference type="Proteomes" id="UP001162881">
    <property type="component" value="Unassembled WGS sequence"/>
</dbReference>
<evidence type="ECO:0000313" key="15">
    <source>
        <dbReference type="EMBL" id="MCJ2183969.1"/>
    </source>
</evidence>
<keyword evidence="9 14" id="KW-0808">Transferase</keyword>
<keyword evidence="15" id="KW-0548">Nucleotidyltransferase</keyword>
<dbReference type="NCBIfam" id="NF004469">
    <property type="entry name" value="PRK05800.1"/>
    <property type="match status" value="1"/>
</dbReference>
<dbReference type="Pfam" id="PF02283">
    <property type="entry name" value="CobU"/>
    <property type="match status" value="1"/>
</dbReference>
<comment type="catalytic activity">
    <reaction evidence="1 14">
        <text>adenosylcob(III)inamide + ATP = adenosylcob(III)inamide phosphate + ADP + H(+)</text>
        <dbReference type="Rhea" id="RHEA:15769"/>
        <dbReference type="ChEBI" id="CHEBI:2480"/>
        <dbReference type="ChEBI" id="CHEBI:15378"/>
        <dbReference type="ChEBI" id="CHEBI:30616"/>
        <dbReference type="ChEBI" id="CHEBI:58502"/>
        <dbReference type="ChEBI" id="CHEBI:456216"/>
        <dbReference type="EC" id="2.7.1.156"/>
    </reaction>
</comment>
<evidence type="ECO:0000256" key="7">
    <source>
        <dbReference type="ARBA" id="ARBA00007490"/>
    </source>
</evidence>
<accession>A0ABT0BG04</accession>
<protein>
    <recommendedName>
        <fullName evidence="14">Bifunctional adenosylcobalamin biosynthesis protein</fullName>
        <ecNumber evidence="14">2.7.1.156</ecNumber>
        <ecNumber evidence="14">2.7.7.62</ecNumber>
    </recommendedName>
</protein>
<organism evidence="15 16">
    <name type="scientific">Novosphingobium organovorum</name>
    <dbReference type="NCBI Taxonomy" id="2930092"/>
    <lineage>
        <taxon>Bacteria</taxon>
        <taxon>Pseudomonadati</taxon>
        <taxon>Pseudomonadota</taxon>
        <taxon>Alphaproteobacteria</taxon>
        <taxon>Sphingomonadales</taxon>
        <taxon>Sphingomonadaceae</taxon>
        <taxon>Novosphingobium</taxon>
    </lineage>
</organism>
<dbReference type="SUPFAM" id="SSF52540">
    <property type="entry name" value="P-loop containing nucleoside triphosphate hydrolases"/>
    <property type="match status" value="1"/>
</dbReference>
<evidence type="ECO:0000256" key="3">
    <source>
        <dbReference type="ARBA" id="ARBA00001522"/>
    </source>
</evidence>
<keyword evidence="10 14" id="KW-0547">Nucleotide-binding</keyword>
<evidence type="ECO:0000313" key="16">
    <source>
        <dbReference type="Proteomes" id="UP001162881"/>
    </source>
</evidence>
<dbReference type="InterPro" id="IPR003203">
    <property type="entry name" value="CobU/CobP"/>
</dbReference>
<evidence type="ECO:0000256" key="14">
    <source>
        <dbReference type="PIRNR" id="PIRNR006135"/>
    </source>
</evidence>
<gene>
    <name evidence="15" type="primary">cobU</name>
    <name evidence="15" type="ORF">MTR62_14880</name>
</gene>
<evidence type="ECO:0000256" key="13">
    <source>
        <dbReference type="ARBA" id="ARBA00023134"/>
    </source>
</evidence>
<dbReference type="PANTHER" id="PTHR34848">
    <property type="match status" value="1"/>
</dbReference>
<comment type="pathway">
    <text evidence="5 14">Cofactor biosynthesis; adenosylcobalamin biosynthesis; adenosylcobalamin from cob(II)yrinate a,c-diamide: step 6/7.</text>
</comment>
<keyword evidence="16" id="KW-1185">Reference proteome</keyword>
<dbReference type="EC" id="2.7.1.156" evidence="14"/>
<keyword evidence="12 14" id="KW-0067">ATP-binding</keyword>
<dbReference type="PANTHER" id="PTHR34848:SF1">
    <property type="entry name" value="BIFUNCTIONAL ADENOSYLCOBALAMIN BIOSYNTHESIS PROTEIN COBU"/>
    <property type="match status" value="1"/>
</dbReference>
<comment type="caution">
    <text evidence="15">The sequence shown here is derived from an EMBL/GenBank/DDBJ whole genome shotgun (WGS) entry which is preliminary data.</text>
</comment>
<comment type="catalytic activity">
    <reaction evidence="2 14">
        <text>adenosylcob(III)inamide phosphate + GTP + H(+) = adenosylcob(III)inamide-GDP + diphosphate</text>
        <dbReference type="Rhea" id="RHEA:22712"/>
        <dbReference type="ChEBI" id="CHEBI:15378"/>
        <dbReference type="ChEBI" id="CHEBI:33019"/>
        <dbReference type="ChEBI" id="CHEBI:37565"/>
        <dbReference type="ChEBI" id="CHEBI:58502"/>
        <dbReference type="ChEBI" id="CHEBI:60487"/>
        <dbReference type="EC" id="2.7.7.62"/>
    </reaction>
</comment>
<keyword evidence="13 14" id="KW-0342">GTP-binding</keyword>
<evidence type="ECO:0000256" key="8">
    <source>
        <dbReference type="ARBA" id="ARBA00022573"/>
    </source>
</evidence>
<dbReference type="Gene3D" id="3.40.50.300">
    <property type="entry name" value="P-loop containing nucleotide triphosphate hydrolases"/>
    <property type="match status" value="1"/>
</dbReference>